<accession>A0A7D5K9T7</accession>
<dbReference type="EMBL" id="MT439327">
    <property type="protein sequence ID" value="QLG04279.1"/>
    <property type="molecule type" value="Genomic_DNA"/>
</dbReference>
<dbReference type="AlphaFoldDB" id="A0A7D5K9T7"/>
<evidence type="ECO:0000313" key="1">
    <source>
        <dbReference type="EMBL" id="QLG04279.1"/>
    </source>
</evidence>
<protein>
    <submittedName>
        <fullName evidence="1">Uncharacterized protein</fullName>
    </submittedName>
</protein>
<reference evidence="1" key="1">
    <citation type="journal article" date="2020" name="J. Antimicrob.">
        <title>Genomic background of the Klebsiella pneumoniae NDM-1 outbreak in Poland, 2012-18.</title>
        <authorList>
            <person name="Izdebski R."/>
            <person name="Sitkiewicz M."/>
            <person name="Urbanowicz P."/>
            <person name="Krawczyk M."/>
            <person name="Brisse S."/>
            <person name="Gniadkowski M."/>
        </authorList>
    </citation>
    <scope>NUCLEOTIDE SEQUENCE</scope>
    <source>
        <strain evidence="1">NMI6713_12</strain>
    </source>
</reference>
<name>A0A7D5K9T7_KLEPN</name>
<geneLocation type="plasmid" evidence="1">
    <name>pIncFIBk_6713</name>
</geneLocation>
<organism evidence="1">
    <name type="scientific">Klebsiella pneumoniae</name>
    <dbReference type="NCBI Taxonomy" id="573"/>
    <lineage>
        <taxon>Bacteria</taxon>
        <taxon>Pseudomonadati</taxon>
        <taxon>Pseudomonadota</taxon>
        <taxon>Gammaproteobacteria</taxon>
        <taxon>Enterobacterales</taxon>
        <taxon>Enterobacteriaceae</taxon>
        <taxon>Klebsiella/Raoultella group</taxon>
        <taxon>Klebsiella</taxon>
        <taxon>Klebsiella pneumoniae complex</taxon>
    </lineage>
</organism>
<keyword evidence="1" id="KW-0614">Plasmid</keyword>
<sequence length="86" mass="9493">MYDDTYLFAENLGNFMAGKLLETIPSRISVYRSQQTFSILSLSAVGQERSFIRSSSMTASYIKLSLDFLTLQGNLACKEADLAGPV</sequence>
<proteinExistence type="predicted"/>